<evidence type="ECO:0000313" key="3">
    <source>
        <dbReference type="Proteomes" id="UP000094056"/>
    </source>
</evidence>
<dbReference type="InterPro" id="IPR035901">
    <property type="entry name" value="GIY-YIG_endonuc_sf"/>
</dbReference>
<comment type="caution">
    <text evidence="2">The sequence shown here is derived from an EMBL/GenBank/DDBJ whole genome shotgun (WGS) entry which is preliminary data.</text>
</comment>
<dbReference type="Gene3D" id="3.40.1440.10">
    <property type="entry name" value="GIY-YIG endonuclease"/>
    <property type="match status" value="1"/>
</dbReference>
<dbReference type="Proteomes" id="UP000094056">
    <property type="component" value="Unassembled WGS sequence"/>
</dbReference>
<proteinExistence type="predicted"/>
<dbReference type="InterPro" id="IPR000305">
    <property type="entry name" value="GIY-YIG_endonuc"/>
</dbReference>
<dbReference type="AlphaFoldDB" id="A0A1E3X7W3"/>
<gene>
    <name evidence="2" type="ORF">SCARUB_03127</name>
</gene>
<accession>A0A1E3X7W3</accession>
<evidence type="ECO:0000259" key="1">
    <source>
        <dbReference type="PROSITE" id="PS50164"/>
    </source>
</evidence>
<sequence>MGKKTVKFNKSGLDILPDDKPAVYKIKTDSGNTNYVGVAKRGRVQERLQEHLPRGKDYIPGLKVEIEQMDSISEACQKESNIISKTKPKYNKQGK</sequence>
<protein>
    <recommendedName>
        <fullName evidence="1">GIY-YIG domain-containing protein</fullName>
    </recommendedName>
</protein>
<feature type="domain" description="GIY-YIG" evidence="1">
    <location>
        <begin position="19"/>
        <end position="92"/>
    </location>
</feature>
<dbReference type="EMBL" id="MAYW01000097">
    <property type="protein sequence ID" value="ODS31731.1"/>
    <property type="molecule type" value="Genomic_DNA"/>
</dbReference>
<organism evidence="2 3">
    <name type="scientific">Candidatus Scalindua rubra</name>
    <dbReference type="NCBI Taxonomy" id="1872076"/>
    <lineage>
        <taxon>Bacteria</taxon>
        <taxon>Pseudomonadati</taxon>
        <taxon>Planctomycetota</taxon>
        <taxon>Candidatus Brocadiia</taxon>
        <taxon>Candidatus Brocadiales</taxon>
        <taxon>Candidatus Scalinduaceae</taxon>
        <taxon>Candidatus Scalindua</taxon>
    </lineage>
</organism>
<dbReference type="SUPFAM" id="SSF82771">
    <property type="entry name" value="GIY-YIG endonuclease"/>
    <property type="match status" value="1"/>
</dbReference>
<name>A0A1E3X7W3_9BACT</name>
<dbReference type="PROSITE" id="PS50164">
    <property type="entry name" value="GIY_YIG"/>
    <property type="match status" value="1"/>
</dbReference>
<reference evidence="2 3" key="1">
    <citation type="submission" date="2016-07" db="EMBL/GenBank/DDBJ databases">
        <title>Draft genome of Scalindua rubra, obtained from a brine-seawater interface in the Red Sea, sheds light on salt adaptation in anammox bacteria.</title>
        <authorList>
            <person name="Speth D.R."/>
            <person name="Lagkouvardos I."/>
            <person name="Wang Y."/>
            <person name="Qian P.-Y."/>
            <person name="Dutilh B.E."/>
            <person name="Jetten M.S."/>
        </authorList>
    </citation>
    <scope>NUCLEOTIDE SEQUENCE [LARGE SCALE GENOMIC DNA]</scope>
    <source>
        <strain evidence="2">BSI-1</strain>
    </source>
</reference>
<evidence type="ECO:0000313" key="2">
    <source>
        <dbReference type="EMBL" id="ODS31731.1"/>
    </source>
</evidence>